<evidence type="ECO:0000313" key="17">
    <source>
        <dbReference type="Proteomes" id="UP000505377"/>
    </source>
</evidence>
<evidence type="ECO:0000256" key="1">
    <source>
        <dbReference type="ARBA" id="ARBA00000971"/>
    </source>
</evidence>
<dbReference type="InterPro" id="IPR027304">
    <property type="entry name" value="Trigger_fact/SurA_dom_sf"/>
</dbReference>
<keyword evidence="7 11" id="KW-0143">Chaperone</keyword>
<dbReference type="GO" id="GO:0051083">
    <property type="term" value="P:'de novo' cotranslational protein folding"/>
    <property type="evidence" value="ECO:0007669"/>
    <property type="project" value="TreeGrafter"/>
</dbReference>
<dbReference type="InterPro" id="IPR008881">
    <property type="entry name" value="Trigger_fac_ribosome-bd_bac"/>
</dbReference>
<dbReference type="PANTHER" id="PTHR30560:SF3">
    <property type="entry name" value="TRIGGER FACTOR-LIKE PROTEIN TIG, CHLOROPLASTIC"/>
    <property type="match status" value="1"/>
</dbReference>
<dbReference type="SUPFAM" id="SSF102735">
    <property type="entry name" value="Trigger factor ribosome-binding domain"/>
    <property type="match status" value="1"/>
</dbReference>
<dbReference type="GO" id="GO:0005737">
    <property type="term" value="C:cytoplasm"/>
    <property type="evidence" value="ECO:0007669"/>
    <property type="project" value="UniProtKB-SubCell"/>
</dbReference>
<dbReference type="GO" id="GO:0043022">
    <property type="term" value="F:ribosome binding"/>
    <property type="evidence" value="ECO:0007669"/>
    <property type="project" value="TreeGrafter"/>
</dbReference>
<dbReference type="Proteomes" id="UP000505377">
    <property type="component" value="Chromosome"/>
</dbReference>
<dbReference type="GO" id="GO:0043335">
    <property type="term" value="P:protein unfolding"/>
    <property type="evidence" value="ECO:0007669"/>
    <property type="project" value="TreeGrafter"/>
</dbReference>
<dbReference type="EC" id="5.2.1.8" evidence="3 11"/>
<dbReference type="InterPro" id="IPR001179">
    <property type="entry name" value="PPIase_FKBP_dom"/>
</dbReference>
<keyword evidence="6 11" id="KW-0697">Rotamase</keyword>
<sequence length="500" mass="53986">MKSTIERLSPTRVRINVEVPFDELKPDFDRAYKKIAQQVSVPGFRKGKVPARIIEARLGRGVVLDEVVNAAVPNKYTEAVTAADEVNPIGRPDIEVTEIADGERLAFTAEVDVRPDLALPDLSTLAVTVDDVEVTDADVDEQLESLRARFGTLTGVERAAGTDDFVLIDLSATVDGEPVEEATTSGFSYQVGQGGLIDGLDEAVQGLSADEEKTFTTKLVAGEHADSDAEVTVKVTAVKERQLPEADDEFAQLASEFDTLDELTADLRERLGRVKRMEQVSQARDRILEALVDGTEVPLPESIVAAEVESVTHDAVHGFDHDEERFAQALASDGRTREQFDTETREEAEKSVRTRLVLDALADAEQVSVNDQELTERIVYQAQQYRMPPEEFVRRIQEAGQLGAIYADVRRTKALITAVRAATVTDASGAPVDLSDLLGDEGDGIEVTEVPGEVVEAEDAAAAEEAAAVEASDEVTDEDADEATDEAATASTEDGKTSGS</sequence>
<dbReference type="GO" id="GO:0044183">
    <property type="term" value="F:protein folding chaperone"/>
    <property type="evidence" value="ECO:0007669"/>
    <property type="project" value="TreeGrafter"/>
</dbReference>
<gene>
    <name evidence="11" type="primary">tig</name>
    <name evidence="16" type="ORF">HOP40_16085</name>
</gene>
<dbReference type="RefSeq" id="WP_172159401.1">
    <property type="nucleotide sequence ID" value="NZ_CP053564.1"/>
</dbReference>
<comment type="function">
    <text evidence="11">Involved in protein export. Acts as a chaperone by maintaining the newly synthesized protein in an open conformation. Functions as a peptidyl-prolyl cis-trans isomerase.</text>
</comment>
<evidence type="ECO:0000259" key="15">
    <source>
        <dbReference type="PROSITE" id="PS50059"/>
    </source>
</evidence>
<dbReference type="GO" id="GO:0051301">
    <property type="term" value="P:cell division"/>
    <property type="evidence" value="ECO:0007669"/>
    <property type="project" value="UniProtKB-KW"/>
</dbReference>
<comment type="domain">
    <text evidence="11">Consists of 3 domains; the N-terminus binds the ribosome, the middle domain has PPIase activity, while the C-terminus has intrinsic chaperone activity on its own.</text>
</comment>
<dbReference type="PROSITE" id="PS50059">
    <property type="entry name" value="FKBP_PPIASE"/>
    <property type="match status" value="1"/>
</dbReference>
<dbReference type="Pfam" id="PF00254">
    <property type="entry name" value="FKBP_C"/>
    <property type="match status" value="1"/>
</dbReference>
<feature type="compositionally biased region" description="Acidic residues" evidence="14">
    <location>
        <begin position="471"/>
        <end position="485"/>
    </location>
</feature>
<comment type="similarity">
    <text evidence="2 11 13">Belongs to the FKBP-type PPIase family. Tig subfamily.</text>
</comment>
<dbReference type="InterPro" id="IPR037041">
    <property type="entry name" value="Trigger_fac_C_sf"/>
</dbReference>
<evidence type="ECO:0000256" key="7">
    <source>
        <dbReference type="ARBA" id="ARBA00023186"/>
    </source>
</evidence>
<dbReference type="InterPro" id="IPR005215">
    <property type="entry name" value="Trig_fac"/>
</dbReference>
<reference evidence="16 17" key="1">
    <citation type="submission" date="2020-05" db="EMBL/GenBank/DDBJ databases">
        <authorList>
            <person name="Mo P."/>
        </authorList>
    </citation>
    <scope>NUCLEOTIDE SEQUENCE [LARGE SCALE GENOMIC DNA]</scope>
    <source>
        <strain evidence="16 17">Gen01</strain>
    </source>
</reference>
<dbReference type="Gene3D" id="3.10.50.40">
    <property type="match status" value="1"/>
</dbReference>
<dbReference type="HAMAP" id="MF_00303">
    <property type="entry name" value="Trigger_factor_Tig"/>
    <property type="match status" value="1"/>
</dbReference>
<keyword evidence="8 11" id="KW-0413">Isomerase</keyword>
<dbReference type="EMBL" id="CP053564">
    <property type="protein sequence ID" value="QJY47140.1"/>
    <property type="molecule type" value="Genomic_DNA"/>
</dbReference>
<dbReference type="SUPFAM" id="SSF54534">
    <property type="entry name" value="FKBP-like"/>
    <property type="match status" value="1"/>
</dbReference>
<evidence type="ECO:0000256" key="8">
    <source>
        <dbReference type="ARBA" id="ARBA00023235"/>
    </source>
</evidence>
<dbReference type="NCBIfam" id="TIGR00115">
    <property type="entry name" value="tig"/>
    <property type="match status" value="1"/>
</dbReference>
<dbReference type="Gene3D" id="1.10.3120.10">
    <property type="entry name" value="Trigger factor, C-terminal domain"/>
    <property type="match status" value="1"/>
</dbReference>
<evidence type="ECO:0000256" key="11">
    <source>
        <dbReference type="HAMAP-Rule" id="MF_00303"/>
    </source>
</evidence>
<keyword evidence="17" id="KW-1185">Reference proteome</keyword>
<evidence type="ECO:0000256" key="14">
    <source>
        <dbReference type="SAM" id="MobiDB-lite"/>
    </source>
</evidence>
<name>A0A6M6JJE0_9PSEU</name>
<evidence type="ECO:0000313" key="16">
    <source>
        <dbReference type="EMBL" id="QJY47140.1"/>
    </source>
</evidence>
<dbReference type="PANTHER" id="PTHR30560">
    <property type="entry name" value="TRIGGER FACTOR CHAPERONE AND PEPTIDYL-PROLYL CIS/TRANS ISOMERASE"/>
    <property type="match status" value="1"/>
</dbReference>
<dbReference type="Pfam" id="PF05698">
    <property type="entry name" value="Trigger_C"/>
    <property type="match status" value="1"/>
</dbReference>
<dbReference type="InterPro" id="IPR008880">
    <property type="entry name" value="Trigger_fac_C"/>
</dbReference>
<keyword evidence="11" id="KW-0963">Cytoplasm</keyword>
<evidence type="ECO:0000256" key="3">
    <source>
        <dbReference type="ARBA" id="ARBA00013194"/>
    </source>
</evidence>
<dbReference type="AlphaFoldDB" id="A0A6M6JJE0"/>
<evidence type="ECO:0000256" key="13">
    <source>
        <dbReference type="RuleBase" id="RU003914"/>
    </source>
</evidence>
<evidence type="ECO:0000256" key="6">
    <source>
        <dbReference type="ARBA" id="ARBA00023110"/>
    </source>
</evidence>
<dbReference type="GO" id="GO:0015031">
    <property type="term" value="P:protein transport"/>
    <property type="evidence" value="ECO:0007669"/>
    <property type="project" value="UniProtKB-UniRule"/>
</dbReference>
<organism evidence="16 17">
    <name type="scientific">Pseudonocardia broussonetiae</name>
    <dbReference type="NCBI Taxonomy" id="2736640"/>
    <lineage>
        <taxon>Bacteria</taxon>
        <taxon>Bacillati</taxon>
        <taxon>Actinomycetota</taxon>
        <taxon>Actinomycetes</taxon>
        <taxon>Pseudonocardiales</taxon>
        <taxon>Pseudonocardiaceae</taxon>
        <taxon>Pseudonocardia</taxon>
    </lineage>
</organism>
<keyword evidence="9 11" id="KW-0131">Cell cycle</keyword>
<protein>
    <recommendedName>
        <fullName evidence="4 11">Trigger factor</fullName>
        <shortName evidence="11">TF</shortName>
        <ecNumber evidence="3 11">5.2.1.8</ecNumber>
    </recommendedName>
    <alternativeName>
        <fullName evidence="10 11">PPIase</fullName>
    </alternativeName>
</protein>
<evidence type="ECO:0000256" key="12">
    <source>
        <dbReference type="PROSITE-ProRule" id="PRU00277"/>
    </source>
</evidence>
<evidence type="ECO:0000256" key="2">
    <source>
        <dbReference type="ARBA" id="ARBA00005464"/>
    </source>
</evidence>
<evidence type="ECO:0000256" key="5">
    <source>
        <dbReference type="ARBA" id="ARBA00022618"/>
    </source>
</evidence>
<evidence type="ECO:0000256" key="4">
    <source>
        <dbReference type="ARBA" id="ARBA00016902"/>
    </source>
</evidence>
<keyword evidence="5 11" id="KW-0132">Cell division</keyword>
<comment type="subcellular location">
    <subcellularLocation>
        <location evidence="11">Cytoplasm</location>
    </subcellularLocation>
    <text evidence="11">About half TF is bound to the ribosome near the polypeptide exit tunnel while the other half is free in the cytoplasm.</text>
</comment>
<comment type="catalytic activity">
    <reaction evidence="1 11 12">
        <text>[protein]-peptidylproline (omega=180) = [protein]-peptidylproline (omega=0)</text>
        <dbReference type="Rhea" id="RHEA:16237"/>
        <dbReference type="Rhea" id="RHEA-COMP:10747"/>
        <dbReference type="Rhea" id="RHEA-COMP:10748"/>
        <dbReference type="ChEBI" id="CHEBI:83833"/>
        <dbReference type="ChEBI" id="CHEBI:83834"/>
        <dbReference type="EC" id="5.2.1.8"/>
    </reaction>
</comment>
<proteinExistence type="inferred from homology"/>
<dbReference type="GO" id="GO:0003755">
    <property type="term" value="F:peptidyl-prolyl cis-trans isomerase activity"/>
    <property type="evidence" value="ECO:0007669"/>
    <property type="project" value="UniProtKB-UniRule"/>
</dbReference>
<evidence type="ECO:0000256" key="9">
    <source>
        <dbReference type="ARBA" id="ARBA00023306"/>
    </source>
</evidence>
<dbReference type="Gene3D" id="3.30.70.1050">
    <property type="entry name" value="Trigger factor ribosome-binding domain"/>
    <property type="match status" value="1"/>
</dbReference>
<feature type="domain" description="PPIase FKBP-type" evidence="15">
    <location>
        <begin position="163"/>
        <end position="216"/>
    </location>
</feature>
<dbReference type="Pfam" id="PF05697">
    <property type="entry name" value="Trigger_N"/>
    <property type="match status" value="1"/>
</dbReference>
<dbReference type="PIRSF" id="PIRSF003095">
    <property type="entry name" value="Trigger_factor"/>
    <property type="match status" value="1"/>
</dbReference>
<accession>A0A6M6JJE0</accession>
<dbReference type="InterPro" id="IPR036611">
    <property type="entry name" value="Trigger_fac_ribosome-bd_sf"/>
</dbReference>
<dbReference type="InterPro" id="IPR046357">
    <property type="entry name" value="PPIase_dom_sf"/>
</dbReference>
<dbReference type="KEGG" id="pbro:HOP40_16085"/>
<dbReference type="SUPFAM" id="SSF109998">
    <property type="entry name" value="Triger factor/SurA peptide-binding domain-like"/>
    <property type="match status" value="1"/>
</dbReference>
<feature type="region of interest" description="Disordered" evidence="14">
    <location>
        <begin position="459"/>
        <end position="500"/>
    </location>
</feature>
<evidence type="ECO:0000256" key="10">
    <source>
        <dbReference type="ARBA" id="ARBA00029986"/>
    </source>
</evidence>